<sequence>MENFTAATQVRVLHRGTLRIQYESEKDEEQLLDREIPSRWRSPSEDVPAPAEADSMPTSHLNEHQNENQYAGYFDLFN</sequence>
<dbReference type="AlphaFoldDB" id="A0A2H3SK68"/>
<proteinExistence type="predicted"/>
<dbReference type="Proteomes" id="UP000760494">
    <property type="component" value="Unassembled WGS sequence"/>
</dbReference>
<evidence type="ECO:0000313" key="2">
    <source>
        <dbReference type="EMBL" id="VTT76726.1"/>
    </source>
</evidence>
<evidence type="ECO:0000256" key="1">
    <source>
        <dbReference type="SAM" id="MobiDB-lite"/>
    </source>
</evidence>
<evidence type="ECO:0000313" key="3">
    <source>
        <dbReference type="Proteomes" id="UP000760494"/>
    </source>
</evidence>
<name>A0A2H3SK68_FUSFU</name>
<accession>A0A2H3SK68</accession>
<protein>
    <submittedName>
        <fullName evidence="2">Uncharacterized protein</fullName>
    </submittedName>
</protein>
<feature type="region of interest" description="Disordered" evidence="1">
    <location>
        <begin position="26"/>
        <end position="78"/>
    </location>
</feature>
<gene>
    <name evidence="2" type="ORF">C2S_1925</name>
</gene>
<feature type="compositionally biased region" description="Basic and acidic residues" evidence="1">
    <location>
        <begin position="29"/>
        <end position="44"/>
    </location>
</feature>
<organism evidence="2 3">
    <name type="scientific">Fusarium fujikuroi</name>
    <name type="common">Bakanae and foot rot disease fungus</name>
    <name type="synonym">Gibberella fujikuroi</name>
    <dbReference type="NCBI Taxonomy" id="5127"/>
    <lineage>
        <taxon>Eukaryota</taxon>
        <taxon>Fungi</taxon>
        <taxon>Dikarya</taxon>
        <taxon>Ascomycota</taxon>
        <taxon>Pezizomycotina</taxon>
        <taxon>Sordariomycetes</taxon>
        <taxon>Hypocreomycetidae</taxon>
        <taxon>Hypocreales</taxon>
        <taxon>Nectriaceae</taxon>
        <taxon>Fusarium</taxon>
        <taxon>Fusarium fujikuroi species complex</taxon>
    </lineage>
</organism>
<comment type="caution">
    <text evidence="2">The sequence shown here is derived from an EMBL/GenBank/DDBJ whole genome shotgun (WGS) entry which is preliminary data.</text>
</comment>
<reference evidence="2" key="1">
    <citation type="submission" date="2019-05" db="EMBL/GenBank/DDBJ databases">
        <authorList>
            <person name="Piombo E."/>
        </authorList>
    </citation>
    <scope>NUCLEOTIDE SEQUENCE</scope>
    <source>
        <strain evidence="2">C2S</strain>
    </source>
</reference>
<dbReference type="EMBL" id="CABFJX010000385">
    <property type="protein sequence ID" value="VTT76726.1"/>
    <property type="molecule type" value="Genomic_DNA"/>
</dbReference>